<name>A0A1I7DPG6_9HYPH</name>
<sequence length="140" mass="15293">MLDKIGQAKYSRLLVILALLIICIVSSLTDWWAGLYTAVFLVLAYLLFALVSGVTSLVSIMVTKPLRSEIREAIGVCTFLFVLAVLGIIVDANPFIRQYINDALPLGAQLNLSFVDPIFAGVCIAGVVAYTWLRIKSKAE</sequence>
<feature type="transmembrane region" description="Helical" evidence="1">
    <location>
        <begin position="12"/>
        <end position="33"/>
    </location>
</feature>
<dbReference type="EMBL" id="FPBD01000009">
    <property type="protein sequence ID" value="SFU13525.1"/>
    <property type="molecule type" value="Genomic_DNA"/>
</dbReference>
<evidence type="ECO:0000256" key="1">
    <source>
        <dbReference type="SAM" id="Phobius"/>
    </source>
</evidence>
<feature type="transmembrane region" description="Helical" evidence="1">
    <location>
        <begin position="39"/>
        <end position="61"/>
    </location>
</feature>
<gene>
    <name evidence="2" type="ORF">SAMN05444141_109272</name>
</gene>
<accession>A0A1I7DPG6</accession>
<keyword evidence="3" id="KW-1185">Reference proteome</keyword>
<organism evidence="2 3">
    <name type="scientific">Pseudovibrio denitrificans</name>
    <dbReference type="NCBI Taxonomy" id="258256"/>
    <lineage>
        <taxon>Bacteria</taxon>
        <taxon>Pseudomonadati</taxon>
        <taxon>Pseudomonadota</taxon>
        <taxon>Alphaproteobacteria</taxon>
        <taxon>Hyphomicrobiales</taxon>
        <taxon>Stappiaceae</taxon>
        <taxon>Pseudovibrio</taxon>
    </lineage>
</organism>
<protein>
    <submittedName>
        <fullName evidence="2">Uncharacterized protein</fullName>
    </submittedName>
</protein>
<dbReference type="RefSeq" id="WP_054783479.1">
    <property type="nucleotide sequence ID" value="NZ_FPBD01000009.1"/>
</dbReference>
<proteinExistence type="predicted"/>
<keyword evidence="1" id="KW-0812">Transmembrane</keyword>
<keyword evidence="1" id="KW-1133">Transmembrane helix</keyword>
<dbReference type="Proteomes" id="UP000183371">
    <property type="component" value="Unassembled WGS sequence"/>
</dbReference>
<evidence type="ECO:0000313" key="2">
    <source>
        <dbReference type="EMBL" id="SFU13525.1"/>
    </source>
</evidence>
<feature type="transmembrane region" description="Helical" evidence="1">
    <location>
        <begin position="110"/>
        <end position="133"/>
    </location>
</feature>
<evidence type="ECO:0000313" key="3">
    <source>
        <dbReference type="Proteomes" id="UP000183371"/>
    </source>
</evidence>
<reference evidence="3" key="1">
    <citation type="submission" date="2016-10" db="EMBL/GenBank/DDBJ databases">
        <authorList>
            <person name="Varghese N."/>
            <person name="Submissions S."/>
        </authorList>
    </citation>
    <scope>NUCLEOTIDE SEQUENCE [LARGE SCALE GENOMIC DNA]</scope>
    <source>
        <strain evidence="3">DSM 17465</strain>
    </source>
</reference>
<feature type="transmembrane region" description="Helical" evidence="1">
    <location>
        <begin position="73"/>
        <end position="90"/>
    </location>
</feature>
<dbReference type="AlphaFoldDB" id="A0A1I7DPG6"/>
<keyword evidence="1" id="KW-0472">Membrane</keyword>